<dbReference type="PANTHER" id="PTHR11228:SF7">
    <property type="entry name" value="PQQA PEPTIDE CYCLASE"/>
    <property type="match status" value="1"/>
</dbReference>
<dbReference type="Pfam" id="PF13186">
    <property type="entry name" value="SPASM"/>
    <property type="match status" value="1"/>
</dbReference>
<name>A0A2N2F436_9BACT</name>
<feature type="domain" description="Radical SAM core" evidence="5">
    <location>
        <begin position="77"/>
        <end position="294"/>
    </location>
</feature>
<dbReference type="Proteomes" id="UP000233417">
    <property type="component" value="Unassembled WGS sequence"/>
</dbReference>
<keyword evidence="2" id="KW-0479">Metal-binding</keyword>
<dbReference type="Gene3D" id="3.20.20.70">
    <property type="entry name" value="Aldolase class I"/>
    <property type="match status" value="1"/>
</dbReference>
<evidence type="ECO:0000256" key="2">
    <source>
        <dbReference type="ARBA" id="ARBA00022723"/>
    </source>
</evidence>
<keyword evidence="4" id="KW-0411">Iron-sulfur</keyword>
<dbReference type="SFLD" id="SFLDS00029">
    <property type="entry name" value="Radical_SAM"/>
    <property type="match status" value="1"/>
</dbReference>
<dbReference type="PROSITE" id="PS51918">
    <property type="entry name" value="RADICAL_SAM"/>
    <property type="match status" value="1"/>
</dbReference>
<evidence type="ECO:0000313" key="7">
    <source>
        <dbReference type="Proteomes" id="UP000233417"/>
    </source>
</evidence>
<gene>
    <name evidence="6" type="ORF">CVU76_02790</name>
</gene>
<evidence type="ECO:0000256" key="3">
    <source>
        <dbReference type="ARBA" id="ARBA00023004"/>
    </source>
</evidence>
<dbReference type="CDD" id="cd01335">
    <property type="entry name" value="Radical_SAM"/>
    <property type="match status" value="1"/>
</dbReference>
<keyword evidence="1" id="KW-0949">S-adenosyl-L-methionine</keyword>
<dbReference type="InterPro" id="IPR050377">
    <property type="entry name" value="Radical_SAM_PqqE_MftC-like"/>
</dbReference>
<evidence type="ECO:0000256" key="4">
    <source>
        <dbReference type="ARBA" id="ARBA00023014"/>
    </source>
</evidence>
<dbReference type="AlphaFoldDB" id="A0A2N2F436"/>
<dbReference type="InterPro" id="IPR007197">
    <property type="entry name" value="rSAM"/>
</dbReference>
<dbReference type="GO" id="GO:0046872">
    <property type="term" value="F:metal ion binding"/>
    <property type="evidence" value="ECO:0007669"/>
    <property type="project" value="UniProtKB-KW"/>
</dbReference>
<dbReference type="EMBL" id="PHAO01000001">
    <property type="protein sequence ID" value="PKN02927.1"/>
    <property type="molecule type" value="Genomic_DNA"/>
</dbReference>
<dbReference type="InterPro" id="IPR023885">
    <property type="entry name" value="4Fe4S-binding_SPASM_dom"/>
</dbReference>
<dbReference type="PANTHER" id="PTHR11228">
    <property type="entry name" value="RADICAL SAM DOMAIN PROTEIN"/>
    <property type="match status" value="1"/>
</dbReference>
<dbReference type="GO" id="GO:0051536">
    <property type="term" value="F:iron-sulfur cluster binding"/>
    <property type="evidence" value="ECO:0007669"/>
    <property type="project" value="UniProtKB-KW"/>
</dbReference>
<sequence>MQIPKGIIVRQLDKYAHLLNPYTGDIISLHKSDFKSLENVKEKEIDSEIIQALHLPRDKKICSRNFRAKLVDLGASYRFPTIVNIEITRRCLLDCKHCYISSQEHTSIEIKGVENMTRKEVDKLMRDLHRMGVFLVVLTGGEPMISRNFSYFLEASKKYNMIVEIFSCLQILPKSVITQEENNIGRFQVSIYSLKGSIHDSITNRRGSLENSLKNIKVLKEKGFYIEIATPLMNINYKERNNIKKYFKKIGIAQDFSWPIFNEYYTERTNKSELNIANKEFLQFVKENPSFLFKCSYTNPENSPCVAGNSVFSIAADGSVFPCSQFPMQIGNIFTKGENIKEIYDGPNMDKVRRYRVKDIKENTDIYNFCMGNNFSETGDPLKQPLFIKDSINYCLKNLKRKEV</sequence>
<dbReference type="SFLD" id="SFLDG01067">
    <property type="entry name" value="SPASM/twitch_domain_containing"/>
    <property type="match status" value="1"/>
</dbReference>
<dbReference type="SUPFAM" id="SSF102114">
    <property type="entry name" value="Radical SAM enzymes"/>
    <property type="match status" value="1"/>
</dbReference>
<proteinExistence type="predicted"/>
<organism evidence="6 7">
    <name type="scientific">Candidatus Dojkabacteria bacterium HGW-Dojkabacteria-1</name>
    <dbReference type="NCBI Taxonomy" id="2013761"/>
    <lineage>
        <taxon>Bacteria</taxon>
        <taxon>Candidatus Dojkabacteria</taxon>
    </lineage>
</organism>
<keyword evidence="3" id="KW-0408">Iron</keyword>
<evidence type="ECO:0000313" key="6">
    <source>
        <dbReference type="EMBL" id="PKN02927.1"/>
    </source>
</evidence>
<dbReference type="SFLD" id="SFLDG01386">
    <property type="entry name" value="main_SPASM_domain-containing"/>
    <property type="match status" value="1"/>
</dbReference>
<protein>
    <recommendedName>
        <fullName evidence="5">Radical SAM core domain-containing protein</fullName>
    </recommendedName>
</protein>
<dbReference type="InterPro" id="IPR058240">
    <property type="entry name" value="rSAM_sf"/>
</dbReference>
<dbReference type="Pfam" id="PF04055">
    <property type="entry name" value="Radical_SAM"/>
    <property type="match status" value="1"/>
</dbReference>
<accession>A0A2N2F436</accession>
<dbReference type="InterPro" id="IPR013785">
    <property type="entry name" value="Aldolase_TIM"/>
</dbReference>
<reference evidence="6 7" key="1">
    <citation type="journal article" date="2017" name="ISME J.">
        <title>Potential for microbial H2 and metal transformations associated with novel bacteria and archaea in deep terrestrial subsurface sediments.</title>
        <authorList>
            <person name="Hernsdorf A.W."/>
            <person name="Amano Y."/>
            <person name="Miyakawa K."/>
            <person name="Ise K."/>
            <person name="Suzuki Y."/>
            <person name="Anantharaman K."/>
            <person name="Probst A."/>
            <person name="Burstein D."/>
            <person name="Thomas B.C."/>
            <person name="Banfield J.F."/>
        </authorList>
    </citation>
    <scope>NUCLEOTIDE SEQUENCE [LARGE SCALE GENOMIC DNA]</scope>
    <source>
        <strain evidence="6">HGW-Dojkabacteria-1</strain>
    </source>
</reference>
<evidence type="ECO:0000256" key="1">
    <source>
        <dbReference type="ARBA" id="ARBA00022691"/>
    </source>
</evidence>
<dbReference type="GO" id="GO:0003824">
    <property type="term" value="F:catalytic activity"/>
    <property type="evidence" value="ECO:0007669"/>
    <property type="project" value="InterPro"/>
</dbReference>
<comment type="caution">
    <text evidence="6">The sequence shown here is derived from an EMBL/GenBank/DDBJ whole genome shotgun (WGS) entry which is preliminary data.</text>
</comment>
<evidence type="ECO:0000259" key="5">
    <source>
        <dbReference type="PROSITE" id="PS51918"/>
    </source>
</evidence>